<dbReference type="EMBL" id="MN718199">
    <property type="protein sequence ID" value="QGZ16032.1"/>
    <property type="molecule type" value="Genomic_DNA"/>
</dbReference>
<reference evidence="1 2" key="1">
    <citation type="submission" date="2019-11" db="EMBL/GenBank/DDBJ databases">
        <title>Characterization of a novel member of the family Ackermannviridae.</title>
        <authorList>
            <person name="Maina A.N."/>
            <person name="Mwaura F.B."/>
            <person name="Jumba M."/>
        </authorList>
    </citation>
    <scope>NUCLEOTIDE SEQUENCE [LARGE SCALE GENOMIC DNA]</scope>
</reference>
<dbReference type="InterPro" id="IPR013429">
    <property type="entry name" value="Regulatory_FmdB_Zinc_ribbon"/>
</dbReference>
<gene>
    <name evidence="1" type="ORF">Kuja_0410</name>
</gene>
<organism evidence="1 2">
    <name type="scientific">Vibrio phage vB_VchM_Kuja</name>
    <dbReference type="NCBI Taxonomy" id="2686437"/>
    <lineage>
        <taxon>Viruses</taxon>
        <taxon>Duplodnaviria</taxon>
        <taxon>Heunggongvirae</taxon>
        <taxon>Uroviricota</taxon>
        <taxon>Caudoviricetes</taxon>
        <taxon>Pantevenvirales</taxon>
        <taxon>Ackermannviridae</taxon>
        <taxon>Kujavirus</taxon>
        <taxon>Kujavirus kuja</taxon>
    </lineage>
</organism>
<proteinExistence type="predicted"/>
<keyword evidence="2" id="KW-1185">Reference proteome</keyword>
<dbReference type="Proteomes" id="UP000433471">
    <property type="component" value="Segment"/>
</dbReference>
<accession>A0A6B9JBT7</accession>
<evidence type="ECO:0000313" key="1">
    <source>
        <dbReference type="EMBL" id="QGZ16032.1"/>
    </source>
</evidence>
<name>A0A6B9JBT7_9CAUD</name>
<protein>
    <submittedName>
        <fullName evidence="1">Uncharacterized protein</fullName>
    </submittedName>
</protein>
<sequence>MFYDYKCGACGHIFGRQLSMADRKQPESEPCPSCAECGTITQVILSAPVSMEPHLVKDKRPSGWKEILKTAHNYAGRHSGIDL</sequence>
<evidence type="ECO:0000313" key="2">
    <source>
        <dbReference type="Proteomes" id="UP000433471"/>
    </source>
</evidence>
<dbReference type="NCBIfam" id="TIGR02605">
    <property type="entry name" value="CxxC_CxxC_SSSS"/>
    <property type="match status" value="1"/>
</dbReference>